<organism evidence="2 3">
    <name type="scientific">Cytobacillus gottheilii</name>
    <dbReference type="NCBI Taxonomy" id="859144"/>
    <lineage>
        <taxon>Bacteria</taxon>
        <taxon>Bacillati</taxon>
        <taxon>Bacillota</taxon>
        <taxon>Bacilli</taxon>
        <taxon>Bacillales</taxon>
        <taxon>Bacillaceae</taxon>
        <taxon>Cytobacillus</taxon>
    </lineage>
</organism>
<reference evidence="2 3" key="1">
    <citation type="submission" date="2021-03" db="EMBL/GenBank/DDBJ databases">
        <title>The first data on the complete genome of the tetrodotoxin-producing bacterium.</title>
        <authorList>
            <person name="Melnikova D.I."/>
            <person name="Nijland R."/>
            <person name="Magarlamov T.Y."/>
        </authorList>
    </citation>
    <scope>NUCLEOTIDE SEQUENCE [LARGE SCALE GENOMIC DNA]</scope>
    <source>
        <strain evidence="2 3">1839</strain>
    </source>
</reference>
<dbReference type="Proteomes" id="UP000679247">
    <property type="component" value="Chromosome"/>
</dbReference>
<evidence type="ECO:0000256" key="1">
    <source>
        <dbReference type="SAM" id="MobiDB-lite"/>
    </source>
</evidence>
<feature type="compositionally biased region" description="Polar residues" evidence="1">
    <location>
        <begin position="14"/>
        <end position="27"/>
    </location>
</feature>
<sequence>MDQFIYSHLDEQKGASTAQTGSYSISTEEGIERQTPKLAMKEPEFNINGTALNSI</sequence>
<feature type="region of interest" description="Disordered" evidence="1">
    <location>
        <begin position="9"/>
        <end position="33"/>
    </location>
</feature>
<dbReference type="RefSeq" id="WP_214474171.1">
    <property type="nucleotide sequence ID" value="NZ_CANKUS010000011.1"/>
</dbReference>
<name>A0ABX8F657_9BACI</name>
<evidence type="ECO:0000313" key="3">
    <source>
        <dbReference type="Proteomes" id="UP000679247"/>
    </source>
</evidence>
<gene>
    <name evidence="2" type="ORF">J1899_12800</name>
</gene>
<dbReference type="EMBL" id="CP071709">
    <property type="protein sequence ID" value="QVY59928.1"/>
    <property type="molecule type" value="Genomic_DNA"/>
</dbReference>
<evidence type="ECO:0000313" key="2">
    <source>
        <dbReference type="EMBL" id="QVY59928.1"/>
    </source>
</evidence>
<accession>A0ABX8F657</accession>
<proteinExistence type="predicted"/>
<protein>
    <submittedName>
        <fullName evidence="2">Uncharacterized protein</fullName>
    </submittedName>
</protein>
<keyword evidence="3" id="KW-1185">Reference proteome</keyword>